<organism evidence="1 2">
    <name type="scientific">Vreelandella aquamarina</name>
    <dbReference type="NCBI Taxonomy" id="77097"/>
    <lineage>
        <taxon>Bacteria</taxon>
        <taxon>Pseudomonadati</taxon>
        <taxon>Pseudomonadota</taxon>
        <taxon>Gammaproteobacteria</taxon>
        <taxon>Oceanospirillales</taxon>
        <taxon>Halomonadaceae</taxon>
        <taxon>Vreelandella</taxon>
    </lineage>
</organism>
<dbReference type="EMBL" id="AP022821">
    <property type="protein sequence ID" value="BCA93312.1"/>
    <property type="molecule type" value="Genomic_DNA"/>
</dbReference>
<protein>
    <recommendedName>
        <fullName evidence="3">Winged helix-turn helix</fullName>
    </recommendedName>
</protein>
<accession>A0A6F8SZY8</accession>
<dbReference type="Proteomes" id="UP000503197">
    <property type="component" value="Chromosome"/>
</dbReference>
<evidence type="ECO:0008006" key="3">
    <source>
        <dbReference type="Google" id="ProtNLM"/>
    </source>
</evidence>
<proteinExistence type="predicted"/>
<evidence type="ECO:0000313" key="2">
    <source>
        <dbReference type="Proteomes" id="UP000503197"/>
    </source>
</evidence>
<sequence>MKKRFVAPLTEPEQQTLTSAYHHGEKRALRRRAHAILLSDQGHTINQISEILQVRRDAVSRWFKQWEVSGFDGLIHSRPSVTKRTGDGNGHTSV</sequence>
<name>A0A6F8SZY8_9GAMM</name>
<dbReference type="InterPro" id="IPR009057">
    <property type="entry name" value="Homeodomain-like_sf"/>
</dbReference>
<dbReference type="Pfam" id="PF13384">
    <property type="entry name" value="HTH_23"/>
    <property type="match status" value="1"/>
</dbReference>
<dbReference type="SUPFAM" id="SSF46689">
    <property type="entry name" value="Homeodomain-like"/>
    <property type="match status" value="1"/>
</dbReference>
<gene>
    <name evidence="1" type="ORF">HMSLTHF_30870</name>
</gene>
<reference evidence="1 2" key="1">
    <citation type="submission" date="2020-02" db="EMBL/GenBank/DDBJ databases">
        <title>Complete Genome Sequence of Halomonas meridiana strain BAA-801, Isolated from Deep Sea Thermal Vent.</title>
        <authorList>
            <person name="Takahashi Y."/>
            <person name="Takahashi H."/>
            <person name="Galipon J."/>
            <person name="Arakawa K."/>
        </authorList>
    </citation>
    <scope>NUCLEOTIDE SEQUENCE [LARGE SCALE GENOMIC DNA]</scope>
    <source>
        <strain evidence="1 2">Slthf1</strain>
    </source>
</reference>
<dbReference type="AlphaFoldDB" id="A0A6F8SZY8"/>
<evidence type="ECO:0000313" key="1">
    <source>
        <dbReference type="EMBL" id="BCA93312.1"/>
    </source>
</evidence>